<feature type="region of interest" description="Disordered" evidence="15">
    <location>
        <begin position="609"/>
        <end position="637"/>
    </location>
</feature>
<dbReference type="OrthoDB" id="272141at2759"/>
<evidence type="ECO:0000256" key="6">
    <source>
        <dbReference type="ARBA" id="ARBA00022777"/>
    </source>
</evidence>
<evidence type="ECO:0000256" key="8">
    <source>
        <dbReference type="ARBA" id="ARBA00038543"/>
    </source>
</evidence>
<evidence type="ECO:0000256" key="5">
    <source>
        <dbReference type="ARBA" id="ARBA00022741"/>
    </source>
</evidence>
<dbReference type="InterPro" id="IPR000719">
    <property type="entry name" value="Prot_kinase_dom"/>
</dbReference>
<keyword evidence="4" id="KW-0808">Transferase</keyword>
<evidence type="ECO:0000256" key="15">
    <source>
        <dbReference type="SAM" id="MobiDB-lite"/>
    </source>
</evidence>
<name>A0A0N7L857_PLAHL</name>
<dbReference type="GeneID" id="36401792"/>
<dbReference type="EC" id="2.7.11.22" evidence="2"/>
<comment type="catalytic activity">
    <reaction evidence="12">
        <text>L-threonyl-[protein] + ATP = O-phospho-L-threonyl-[protein] + ADP + H(+)</text>
        <dbReference type="Rhea" id="RHEA:46608"/>
        <dbReference type="Rhea" id="RHEA-COMP:11060"/>
        <dbReference type="Rhea" id="RHEA-COMP:11605"/>
        <dbReference type="ChEBI" id="CHEBI:15378"/>
        <dbReference type="ChEBI" id="CHEBI:30013"/>
        <dbReference type="ChEBI" id="CHEBI:30616"/>
        <dbReference type="ChEBI" id="CHEBI:61977"/>
        <dbReference type="ChEBI" id="CHEBI:456216"/>
        <dbReference type="EC" id="2.7.11.22"/>
    </reaction>
</comment>
<evidence type="ECO:0000256" key="11">
    <source>
        <dbReference type="ARBA" id="ARBA00042858"/>
    </source>
</evidence>
<evidence type="ECO:0000259" key="16">
    <source>
        <dbReference type="PROSITE" id="PS50011"/>
    </source>
</evidence>
<feature type="domain" description="Protein kinase" evidence="16">
    <location>
        <begin position="4"/>
        <end position="287"/>
    </location>
</feature>
<evidence type="ECO:0000256" key="12">
    <source>
        <dbReference type="ARBA" id="ARBA00047811"/>
    </source>
</evidence>
<feature type="region of interest" description="Disordered" evidence="15">
    <location>
        <begin position="495"/>
        <end position="522"/>
    </location>
</feature>
<evidence type="ECO:0000256" key="10">
    <source>
        <dbReference type="ARBA" id="ARBA00041902"/>
    </source>
</evidence>
<keyword evidence="6 17" id="KW-0418">Kinase</keyword>
<dbReference type="CDD" id="cd07833">
    <property type="entry name" value="STKc_CDKL"/>
    <property type="match status" value="1"/>
</dbReference>
<feature type="compositionally biased region" description="Acidic residues" evidence="15">
    <location>
        <begin position="611"/>
        <end position="621"/>
    </location>
</feature>
<dbReference type="SMART" id="SM00220">
    <property type="entry name" value="S_TKc"/>
    <property type="match status" value="1"/>
</dbReference>
<evidence type="ECO:0000256" key="1">
    <source>
        <dbReference type="ARBA" id="ARBA00006485"/>
    </source>
</evidence>
<dbReference type="PROSITE" id="PS00108">
    <property type="entry name" value="PROTEIN_KINASE_ST"/>
    <property type="match status" value="1"/>
</dbReference>
<dbReference type="FunFam" id="3.30.200.20:FF:000049">
    <property type="entry name" value="cyclin-dependent kinase-like 1 isoform X1"/>
    <property type="match status" value="1"/>
</dbReference>
<accession>A0A0N7L857</accession>
<dbReference type="GO" id="GO:0005634">
    <property type="term" value="C:nucleus"/>
    <property type="evidence" value="ECO:0007669"/>
    <property type="project" value="TreeGrafter"/>
</dbReference>
<evidence type="ECO:0000256" key="7">
    <source>
        <dbReference type="ARBA" id="ARBA00022840"/>
    </source>
</evidence>
<protein>
    <recommendedName>
        <fullName evidence="9">Cyclin-dependent kinase 2 homolog</fullName>
        <ecNumber evidence="2">2.7.11.22</ecNumber>
    </recommendedName>
    <alternativeName>
        <fullName evidence="10">Cell division control protein 2 homolog</fullName>
    </alternativeName>
    <alternativeName>
        <fullName evidence="11">cdc2-related kinase 2</fullName>
    </alternativeName>
</protein>
<evidence type="ECO:0000256" key="2">
    <source>
        <dbReference type="ARBA" id="ARBA00012425"/>
    </source>
</evidence>
<feature type="compositionally biased region" description="Basic and acidic residues" evidence="15">
    <location>
        <begin position="671"/>
        <end position="693"/>
    </location>
</feature>
<dbReference type="Proteomes" id="UP000054928">
    <property type="component" value="Unassembled WGS sequence"/>
</dbReference>
<dbReference type="PROSITE" id="PS50011">
    <property type="entry name" value="PROTEIN_KINASE_DOM"/>
    <property type="match status" value="1"/>
</dbReference>
<organism evidence="17 18">
    <name type="scientific">Plasmopara halstedii</name>
    <name type="common">Downy mildew of sunflower</name>
    <dbReference type="NCBI Taxonomy" id="4781"/>
    <lineage>
        <taxon>Eukaryota</taxon>
        <taxon>Sar</taxon>
        <taxon>Stramenopiles</taxon>
        <taxon>Oomycota</taxon>
        <taxon>Peronosporomycetes</taxon>
        <taxon>Peronosporales</taxon>
        <taxon>Peronosporaceae</taxon>
        <taxon>Plasmopara</taxon>
    </lineage>
</organism>
<dbReference type="PANTHER" id="PTHR24056">
    <property type="entry name" value="CELL DIVISION PROTEIN KINASE"/>
    <property type="match status" value="1"/>
</dbReference>
<keyword evidence="7 14" id="KW-0067">ATP-binding</keyword>
<dbReference type="AlphaFoldDB" id="A0A0N7L857"/>
<feature type="binding site" evidence="14">
    <location>
        <position position="34"/>
    </location>
    <ligand>
        <name>ATP</name>
        <dbReference type="ChEBI" id="CHEBI:30616"/>
    </ligand>
</feature>
<dbReference type="RefSeq" id="XP_024585316.1">
    <property type="nucleotide sequence ID" value="XM_024720081.1"/>
</dbReference>
<reference evidence="18" key="1">
    <citation type="submission" date="2014-09" db="EMBL/GenBank/DDBJ databases">
        <authorList>
            <person name="Sharma Rahul"/>
            <person name="Thines Marco"/>
        </authorList>
    </citation>
    <scope>NUCLEOTIDE SEQUENCE [LARGE SCALE GENOMIC DNA]</scope>
</reference>
<dbReference type="SUPFAM" id="SSF56112">
    <property type="entry name" value="Protein kinase-like (PK-like)"/>
    <property type="match status" value="1"/>
</dbReference>
<evidence type="ECO:0000313" key="18">
    <source>
        <dbReference type="Proteomes" id="UP000054928"/>
    </source>
</evidence>
<dbReference type="InterPro" id="IPR008271">
    <property type="entry name" value="Ser/Thr_kinase_AS"/>
</dbReference>
<keyword evidence="18" id="KW-1185">Reference proteome</keyword>
<dbReference type="GO" id="GO:0005524">
    <property type="term" value="F:ATP binding"/>
    <property type="evidence" value="ECO:0007669"/>
    <property type="project" value="UniProtKB-UniRule"/>
</dbReference>
<evidence type="ECO:0000256" key="4">
    <source>
        <dbReference type="ARBA" id="ARBA00022679"/>
    </source>
</evidence>
<feature type="compositionally biased region" description="Basic residues" evidence="15">
    <location>
        <begin position="625"/>
        <end position="637"/>
    </location>
</feature>
<evidence type="ECO:0000256" key="14">
    <source>
        <dbReference type="PROSITE-ProRule" id="PRU10141"/>
    </source>
</evidence>
<evidence type="ECO:0000256" key="3">
    <source>
        <dbReference type="ARBA" id="ARBA00022527"/>
    </source>
</evidence>
<dbReference type="PANTHER" id="PTHR24056:SF400">
    <property type="entry name" value="KINASE, PUTATIVE-RELATED"/>
    <property type="match status" value="1"/>
</dbReference>
<dbReference type="InterPro" id="IPR017441">
    <property type="entry name" value="Protein_kinase_ATP_BS"/>
</dbReference>
<keyword evidence="5 14" id="KW-0547">Nucleotide-binding</keyword>
<dbReference type="GO" id="GO:0004693">
    <property type="term" value="F:cyclin-dependent protein serine/threonine kinase activity"/>
    <property type="evidence" value="ECO:0007669"/>
    <property type="project" value="UniProtKB-EC"/>
</dbReference>
<dbReference type="Gene3D" id="3.30.200.20">
    <property type="entry name" value="Phosphorylase Kinase, domain 1"/>
    <property type="match status" value="1"/>
</dbReference>
<dbReference type="InterPro" id="IPR050108">
    <property type="entry name" value="CDK"/>
</dbReference>
<evidence type="ECO:0000256" key="9">
    <source>
        <dbReference type="ARBA" id="ARBA00039612"/>
    </source>
</evidence>
<keyword evidence="3" id="KW-0723">Serine/threonine-protein kinase</keyword>
<dbReference type="Gene3D" id="1.10.510.10">
    <property type="entry name" value="Transferase(Phosphotransferase) domain 1"/>
    <property type="match status" value="1"/>
</dbReference>
<dbReference type="Pfam" id="PF00069">
    <property type="entry name" value="Pkinase"/>
    <property type="match status" value="1"/>
</dbReference>
<sequence length="850" mass="95109">MENYESLGTIGEGTYGVVLKCRHKVTGQIVAIKKFKESDDDELVKKTALREIKILKQLRHENIVNLLEFFRLKGKLYLVFEFVEKTILEEIERHPDGLDPFTLKKLMWQLVRAITFCHQHNIIHRDIKPENLLVSRNGVLKLCDFGFARPLASVGAKYTEYVSTRWYRAPELLVGDVSYGKAVDVWSIGCMFAEIATGLPLFPGDSDIDQLSQIIRCLGHITSRQQDLFRKNELYVGVKLPQANDLEPLEARFPTMDKVSLDFVRRTIVDEPLDRWTCVELLKHPFFGSSHETFERELQEAIARDLSDTAAVRKKRARQPSRGKNVAGSVLLVSPNSTGSMDKTVNVGLSNSIEKYVESRKEETKLTIGSKGQVVPSMTPLSLENDAFHLPALQGMINMSYNTNSTASSTSTALHVATSSCGSTGHISPLLHRNKKLFVPPSILETKTFGSSVRTKPLTYITSHEKDRSAVVTYGGHLAEAGDIAIYPYTSTSPSTLSNSKSSHGSRQNLFKPGSDKTGSVHSVGLTQTIPKDLHSSKKVAKKLNHSFGHDTGWNGLRKGSCTNSRDKLMPRATPPQLRLHVPPRTSPLQATTIQKEIQRLLERGTSNDAILDDSDSDDDELLSKHKHARKAVNKRPRIPIAEKNSILSFLPPPKHEVSVNSCDSILIKKKDEGKSEKTKEAETNHESVDENASHAAAWQQSYLQQQQYDTSTGATSLDYNCVAQGEEDVPGDSSKRKRTREREIERALQQGHFEILADQITEVRGPIPNAWQPPDGMDGTRSEEVKVNASFWNAKVGANVSSIKPTRMQRQKHQLNQLAFDAKVRDFELLEKRGAALKTKRETYAKYGW</sequence>
<comment type="similarity">
    <text evidence="1">Belongs to the protein kinase superfamily. CMGC Ser/Thr protein kinase family. CDC2/CDKX subfamily.</text>
</comment>
<proteinExistence type="inferred from homology"/>
<dbReference type="FunFam" id="1.10.510.10:FF:000624">
    <property type="entry name" value="Mitogen-activated protein kinase"/>
    <property type="match status" value="1"/>
</dbReference>
<dbReference type="PROSITE" id="PS00107">
    <property type="entry name" value="PROTEIN_KINASE_ATP"/>
    <property type="match status" value="1"/>
</dbReference>
<comment type="catalytic activity">
    <reaction evidence="13">
        <text>L-seryl-[protein] + ATP = O-phospho-L-seryl-[protein] + ADP + H(+)</text>
        <dbReference type="Rhea" id="RHEA:17989"/>
        <dbReference type="Rhea" id="RHEA-COMP:9863"/>
        <dbReference type="Rhea" id="RHEA-COMP:11604"/>
        <dbReference type="ChEBI" id="CHEBI:15378"/>
        <dbReference type="ChEBI" id="CHEBI:29999"/>
        <dbReference type="ChEBI" id="CHEBI:30616"/>
        <dbReference type="ChEBI" id="CHEBI:83421"/>
        <dbReference type="ChEBI" id="CHEBI:456216"/>
        <dbReference type="EC" id="2.7.11.22"/>
    </reaction>
</comment>
<evidence type="ECO:0000256" key="13">
    <source>
        <dbReference type="ARBA" id="ARBA00048367"/>
    </source>
</evidence>
<comment type="subunit">
    <text evidence="8">May form a complex composed of at least the catalytic subunit CRK2 and a cyclin.</text>
</comment>
<dbReference type="EMBL" id="CCYD01003042">
    <property type="protein sequence ID" value="CEG48947.1"/>
    <property type="molecule type" value="Genomic_DNA"/>
</dbReference>
<evidence type="ECO:0000313" key="17">
    <source>
        <dbReference type="EMBL" id="CEG48947.1"/>
    </source>
</evidence>
<dbReference type="InterPro" id="IPR011009">
    <property type="entry name" value="Kinase-like_dom_sf"/>
</dbReference>
<feature type="region of interest" description="Disordered" evidence="15">
    <location>
        <begin position="671"/>
        <end position="697"/>
    </location>
</feature>